<organism evidence="2">
    <name type="scientific">Moorella thermoacetica Y72</name>
    <dbReference type="NCBI Taxonomy" id="1325331"/>
    <lineage>
        <taxon>Bacteria</taxon>
        <taxon>Bacillati</taxon>
        <taxon>Bacillota</taxon>
        <taxon>Clostridia</taxon>
        <taxon>Neomoorellales</taxon>
        <taxon>Neomoorellaceae</taxon>
        <taxon>Neomoorella</taxon>
    </lineage>
</organism>
<evidence type="ECO:0000256" key="1">
    <source>
        <dbReference type="SAM" id="MobiDB-lite"/>
    </source>
</evidence>
<dbReference type="AlphaFoldDB" id="A0A0S6UHZ7"/>
<feature type="region of interest" description="Disordered" evidence="1">
    <location>
        <begin position="1"/>
        <end position="29"/>
    </location>
</feature>
<name>A0A0S6UHZ7_NEOTH</name>
<dbReference type="Proteomes" id="UP000063718">
    <property type="component" value="Unassembled WGS sequence"/>
</dbReference>
<gene>
    <name evidence="2" type="ORF">MTY_2550</name>
</gene>
<proteinExistence type="predicted"/>
<sequence>MRQHEISKDILGAAYSKKPPRGRRENPVLREGFPAGRLHARRLLPRLKGEGK</sequence>
<protein>
    <submittedName>
        <fullName evidence="2">Uncharacterized protein</fullName>
    </submittedName>
</protein>
<reference evidence="2" key="1">
    <citation type="journal article" date="2014" name="Gene">
        <title>Genome-guided analysis of transformation efficiency and carbon dioxide assimilation by Moorella thermoacetica Y72.</title>
        <authorList>
            <person name="Tsukahara K."/>
            <person name="Kita A."/>
            <person name="Nakashimada Y."/>
            <person name="Hoshino T."/>
            <person name="Murakami K."/>
        </authorList>
    </citation>
    <scope>NUCLEOTIDE SEQUENCE [LARGE SCALE GENOMIC DNA]</scope>
    <source>
        <strain evidence="2">Y72</strain>
    </source>
</reference>
<evidence type="ECO:0000313" key="2">
    <source>
        <dbReference type="EMBL" id="GAF27209.1"/>
    </source>
</evidence>
<accession>A0A0S6UHZ7</accession>
<dbReference type="EMBL" id="DF238840">
    <property type="protein sequence ID" value="GAF27209.1"/>
    <property type="molecule type" value="Genomic_DNA"/>
</dbReference>